<feature type="compositionally biased region" description="Low complexity" evidence="1">
    <location>
        <begin position="445"/>
        <end position="457"/>
    </location>
</feature>
<evidence type="ECO:0000256" key="2">
    <source>
        <dbReference type="SAM" id="SignalP"/>
    </source>
</evidence>
<keyword evidence="4" id="KW-1185">Reference proteome</keyword>
<feature type="chain" id="PRO_5046573225" evidence="2">
    <location>
        <begin position="25"/>
        <end position="532"/>
    </location>
</feature>
<evidence type="ECO:0000256" key="1">
    <source>
        <dbReference type="SAM" id="MobiDB-lite"/>
    </source>
</evidence>
<organism evidence="3 4">
    <name type="scientific">Coccomyxa viridis</name>
    <dbReference type="NCBI Taxonomy" id="1274662"/>
    <lineage>
        <taxon>Eukaryota</taxon>
        <taxon>Viridiplantae</taxon>
        <taxon>Chlorophyta</taxon>
        <taxon>core chlorophytes</taxon>
        <taxon>Trebouxiophyceae</taxon>
        <taxon>Trebouxiophyceae incertae sedis</taxon>
        <taxon>Coccomyxaceae</taxon>
        <taxon>Coccomyxa</taxon>
    </lineage>
</organism>
<feature type="region of interest" description="Disordered" evidence="1">
    <location>
        <begin position="434"/>
        <end position="457"/>
    </location>
</feature>
<evidence type="ECO:0000313" key="4">
    <source>
        <dbReference type="Proteomes" id="UP001497392"/>
    </source>
</evidence>
<feature type="compositionally biased region" description="Polar residues" evidence="1">
    <location>
        <begin position="391"/>
        <end position="402"/>
    </location>
</feature>
<dbReference type="EMBL" id="CAXHTA020000007">
    <property type="protein sequence ID" value="CAL5223019.1"/>
    <property type="molecule type" value="Genomic_DNA"/>
</dbReference>
<feature type="signal peptide" evidence="2">
    <location>
        <begin position="1"/>
        <end position="24"/>
    </location>
</feature>
<comment type="caution">
    <text evidence="3">The sequence shown here is derived from an EMBL/GenBank/DDBJ whole genome shotgun (WGS) entry which is preliminary data.</text>
</comment>
<feature type="region of interest" description="Disordered" evidence="1">
    <location>
        <begin position="391"/>
        <end position="419"/>
    </location>
</feature>
<reference evidence="3 4" key="1">
    <citation type="submission" date="2024-06" db="EMBL/GenBank/DDBJ databases">
        <authorList>
            <person name="Kraege A."/>
            <person name="Thomma B."/>
        </authorList>
    </citation>
    <scope>NUCLEOTIDE SEQUENCE [LARGE SCALE GENOMIC DNA]</scope>
</reference>
<keyword evidence="2" id="KW-0732">Signal</keyword>
<evidence type="ECO:0000313" key="3">
    <source>
        <dbReference type="EMBL" id="CAL5223019.1"/>
    </source>
</evidence>
<proteinExistence type="predicted"/>
<feature type="region of interest" description="Disordered" evidence="1">
    <location>
        <begin position="506"/>
        <end position="532"/>
    </location>
</feature>
<sequence length="532" mass="52770">MGLYNTIVIASAVLSFTVISPAYAQLADNLMVSGSEKPMAYGVGTYGLKGAGTQGVSGQSEAGGLYSARIPTVTLSRSVPGVMVSDGAGHAKVFNNNLDAMGALASIVGSNIDQQIKAHDQEQAAKNVPGNSFLAVQAPQLAPQPSVSSTFYGQPALLTQDSAPGEYSQSLGRKMLQQQAAGGVASNLASMGSQALGSLASKFVGGVADLAQGKGPTITQAADGTLQVLTNNNSGDEVQFQRDGTLTWVNGGNAPGIFSVGPKGVHLEKDNVFNSQAYAAGAPAITIGNDPSAASSSSSSTSTAYSGAVAQAPSASTYQNSQNTVSSGVAPANPSGVAQAPSASTYQNNQNTQTAYSATNQAASSSGSGAGTVAPAPVYAGAGAGNSNTYTNAVPTSSSDSHAQAPVPGPDASSAAASTNTGYATVPTAATTTTQSSGVETCCGTASSTPSASPPTQAYVNQQTATYFQAQQPQQQVQDAQGPAAAVESYVTQALGQLQAQQGLPVTQMGAGTGGSTDATSAGRRLLQNAAP</sequence>
<dbReference type="Proteomes" id="UP001497392">
    <property type="component" value="Unassembled WGS sequence"/>
</dbReference>
<accession>A0ABP1FV62</accession>
<gene>
    <name evidence="3" type="primary">g5471</name>
    <name evidence="3" type="ORF">VP750_LOCUS4678</name>
</gene>
<protein>
    <submittedName>
        <fullName evidence="3">G5471 protein</fullName>
    </submittedName>
</protein>
<feature type="region of interest" description="Disordered" evidence="1">
    <location>
        <begin position="319"/>
        <end position="347"/>
    </location>
</feature>
<name>A0ABP1FV62_9CHLO</name>